<comment type="caution">
    <text evidence="2">The sequence shown here is derived from an EMBL/GenBank/DDBJ whole genome shotgun (WGS) entry which is preliminary data.</text>
</comment>
<evidence type="ECO:0000313" key="3">
    <source>
        <dbReference type="Proteomes" id="UP001066276"/>
    </source>
</evidence>
<evidence type="ECO:0000313" key="2">
    <source>
        <dbReference type="EMBL" id="KAJ1109161.1"/>
    </source>
</evidence>
<evidence type="ECO:0000256" key="1">
    <source>
        <dbReference type="SAM" id="MobiDB-lite"/>
    </source>
</evidence>
<organism evidence="2 3">
    <name type="scientific">Pleurodeles waltl</name>
    <name type="common">Iberian ribbed newt</name>
    <dbReference type="NCBI Taxonomy" id="8319"/>
    <lineage>
        <taxon>Eukaryota</taxon>
        <taxon>Metazoa</taxon>
        <taxon>Chordata</taxon>
        <taxon>Craniata</taxon>
        <taxon>Vertebrata</taxon>
        <taxon>Euteleostomi</taxon>
        <taxon>Amphibia</taxon>
        <taxon>Batrachia</taxon>
        <taxon>Caudata</taxon>
        <taxon>Salamandroidea</taxon>
        <taxon>Salamandridae</taxon>
        <taxon>Pleurodelinae</taxon>
        <taxon>Pleurodeles</taxon>
    </lineage>
</organism>
<feature type="region of interest" description="Disordered" evidence="1">
    <location>
        <begin position="104"/>
        <end position="144"/>
    </location>
</feature>
<gene>
    <name evidence="2" type="ORF">NDU88_006525</name>
</gene>
<proteinExistence type="predicted"/>
<protein>
    <submittedName>
        <fullName evidence="2">Uncharacterized protein</fullName>
    </submittedName>
</protein>
<reference evidence="2" key="1">
    <citation type="journal article" date="2022" name="bioRxiv">
        <title>Sequencing and chromosome-scale assembly of the giantPleurodeles waltlgenome.</title>
        <authorList>
            <person name="Brown T."/>
            <person name="Elewa A."/>
            <person name="Iarovenko S."/>
            <person name="Subramanian E."/>
            <person name="Araus A.J."/>
            <person name="Petzold A."/>
            <person name="Susuki M."/>
            <person name="Suzuki K.-i.T."/>
            <person name="Hayashi T."/>
            <person name="Toyoda A."/>
            <person name="Oliveira C."/>
            <person name="Osipova E."/>
            <person name="Leigh N.D."/>
            <person name="Simon A."/>
            <person name="Yun M.H."/>
        </authorList>
    </citation>
    <scope>NUCLEOTIDE SEQUENCE</scope>
    <source>
        <strain evidence="2">20211129_DDA</strain>
        <tissue evidence="2">Liver</tissue>
    </source>
</reference>
<sequence>MAGYDEQAGDEYYVDDPAGSFEPDLVCALGAGVRHTVNQALAQTIRPIKHHLIGFAEQQRWVAPLGVQALTELSLSSGSQTLKQSVNLHAADFESLIRSMARDHDYSATSSQKSKSKANLASSSSDHPSDQGDDSPVGAQRNRTTRRSLFLRLKSLRLNRRTLCIPDLPYGCPQRRWQTMWNPTLGMDLKRRFDPDCVLSDPDQISPLK</sequence>
<dbReference type="AlphaFoldDB" id="A0AAV7MZI5"/>
<accession>A0AAV7MZI5</accession>
<keyword evidence="3" id="KW-1185">Reference proteome</keyword>
<dbReference type="Proteomes" id="UP001066276">
    <property type="component" value="Chromosome 9"/>
</dbReference>
<dbReference type="EMBL" id="JANPWB010000013">
    <property type="protein sequence ID" value="KAJ1109161.1"/>
    <property type="molecule type" value="Genomic_DNA"/>
</dbReference>
<name>A0AAV7MZI5_PLEWA</name>
<feature type="compositionally biased region" description="Low complexity" evidence="1">
    <location>
        <begin position="110"/>
        <end position="125"/>
    </location>
</feature>